<dbReference type="PANTHER" id="PTHR23329:SF1">
    <property type="entry name" value="TUFTELIN-INTERACTING PROTEIN 11"/>
    <property type="match status" value="1"/>
</dbReference>
<evidence type="ECO:0000313" key="10">
    <source>
        <dbReference type="EMBL" id="KAK7107599.1"/>
    </source>
</evidence>
<dbReference type="GO" id="GO:0071008">
    <property type="term" value="C:U2-type post-mRNA release spliceosomal complex"/>
    <property type="evidence" value="ECO:0007669"/>
    <property type="project" value="TreeGrafter"/>
</dbReference>
<evidence type="ECO:0000256" key="4">
    <source>
        <dbReference type="ARBA" id="ARBA00022728"/>
    </source>
</evidence>
<dbReference type="AlphaFoldDB" id="A0AAN9GH21"/>
<gene>
    <name evidence="10" type="ORF">V1264_015496</name>
</gene>
<dbReference type="Pfam" id="PF07842">
    <property type="entry name" value="GCFC"/>
    <property type="match status" value="1"/>
</dbReference>
<sequence length="819" mass="93834">MSSPEVERFEVTEGDLDQILNPGSRRFRQSKNQATYGIWADDSDDEGGSSRPGFGGRQKKSQDYTSGINFISGGFKKTAKAEAEEAESKSSKDPEEGSSSLFTGRSQKKGSSREGMRFLKGHTETREFGNWEKHTRGIGAKLLEKMGYKPGAGLGKALQGITTPVEAVKRKGRATIGAYGSERSERSLKDYPVVDEEEQESKKFQEDLHQWKRQPEVKKGKPKYVYKTAQELIDSGSKQRKKTTSAVGPKVKVIDMTGKEKRVLSGYHAIGKVHDKPDEEEDVVERGGVRSFDMPELVHNLNLLVDITEEDIVVNERRMRHDEDRLVNLKFEEERLKTVCGQEEKQLKKLSDLLEIVKGCEERTHKDCENPLTLTECVDVFKVLRDEFYTEYKLYDLASLSIAVIFPLVKNFLSTWDVLRDPDYGVNTMQEWRLLLEDESASLNPSTADMDPYHRLLWDVWLPPVRSTILKWNPREYQSLIAMLEAWEPALPRWILENILDQLVLPRLLQEVDNWNPLTDTMPIHSWLHPWLPLMGEKLEPLYAPIRHKLASALTNWHPSDVSAKIILEPWAGVFRQGHMDAFLVKNVLPKLGQVLEEMPITPHQQTLDPWRWVMAWKDIMPLVPMVSILEKAFFPKWVQVLIAWLSNMPNYNEITRWYLGWKAQMPEKFLQYPTIRDHFNKALDIMNQAVSGHFAPGMKENIAYFTHTERRQMETQSAYPPSQPSGPPPIASRVGPEPTMRSAGASTVPLSFKDLVQKRAEEENLLFAPVPGKSQEGHQVYRLGKAMVYVDRNVMFIQETNIRWIPASLQTVIDRGRQ</sequence>
<dbReference type="PROSITE" id="PS50174">
    <property type="entry name" value="G_PATCH"/>
    <property type="match status" value="1"/>
</dbReference>
<evidence type="ECO:0000256" key="7">
    <source>
        <dbReference type="PIRNR" id="PIRNR017706"/>
    </source>
</evidence>
<dbReference type="Pfam" id="PF01585">
    <property type="entry name" value="G-patch"/>
    <property type="match status" value="1"/>
</dbReference>
<dbReference type="GO" id="GO:0000390">
    <property type="term" value="P:spliceosomal complex disassembly"/>
    <property type="evidence" value="ECO:0007669"/>
    <property type="project" value="InterPro"/>
</dbReference>
<protein>
    <recommendedName>
        <fullName evidence="9">G-patch domain-containing protein</fullName>
    </recommendedName>
</protein>
<evidence type="ECO:0000256" key="5">
    <source>
        <dbReference type="ARBA" id="ARBA00023187"/>
    </source>
</evidence>
<organism evidence="10 11">
    <name type="scientific">Littorina saxatilis</name>
    <dbReference type="NCBI Taxonomy" id="31220"/>
    <lineage>
        <taxon>Eukaryota</taxon>
        <taxon>Metazoa</taxon>
        <taxon>Spiralia</taxon>
        <taxon>Lophotrochozoa</taxon>
        <taxon>Mollusca</taxon>
        <taxon>Gastropoda</taxon>
        <taxon>Caenogastropoda</taxon>
        <taxon>Littorinimorpha</taxon>
        <taxon>Littorinoidea</taxon>
        <taxon>Littorinidae</taxon>
        <taxon>Littorina</taxon>
    </lineage>
</organism>
<dbReference type="Proteomes" id="UP001374579">
    <property type="component" value="Unassembled WGS sequence"/>
</dbReference>
<comment type="caution">
    <text evidence="10">The sequence shown here is derived from an EMBL/GenBank/DDBJ whole genome shotgun (WGS) entry which is preliminary data.</text>
</comment>
<evidence type="ECO:0000256" key="3">
    <source>
        <dbReference type="ARBA" id="ARBA00022664"/>
    </source>
</evidence>
<dbReference type="InterPro" id="IPR024933">
    <property type="entry name" value="TFP11"/>
</dbReference>
<keyword evidence="3 7" id="KW-0507">mRNA processing</keyword>
<accession>A0AAN9GH21</accession>
<dbReference type="GO" id="GO:0003676">
    <property type="term" value="F:nucleic acid binding"/>
    <property type="evidence" value="ECO:0007669"/>
    <property type="project" value="InterPro"/>
</dbReference>
<dbReference type="EMBL" id="JBAMIC010000004">
    <property type="protein sequence ID" value="KAK7107599.1"/>
    <property type="molecule type" value="Genomic_DNA"/>
</dbReference>
<keyword evidence="5 7" id="KW-0508">mRNA splicing</keyword>
<keyword evidence="11" id="KW-1185">Reference proteome</keyword>
<feature type="compositionally biased region" description="Basic and acidic residues" evidence="8">
    <location>
        <begin position="111"/>
        <end position="121"/>
    </location>
</feature>
<dbReference type="Pfam" id="PF12457">
    <property type="entry name" value="TIP_N"/>
    <property type="match status" value="1"/>
</dbReference>
<dbReference type="PIRSF" id="PIRSF017706">
    <property type="entry name" value="TFIP11"/>
    <property type="match status" value="1"/>
</dbReference>
<comment type="similarity">
    <text evidence="2 7">Belongs to the TFP11/STIP family.</text>
</comment>
<keyword evidence="6 7" id="KW-0539">Nucleus</keyword>
<evidence type="ECO:0000313" key="11">
    <source>
        <dbReference type="Proteomes" id="UP001374579"/>
    </source>
</evidence>
<dbReference type="PANTHER" id="PTHR23329">
    <property type="entry name" value="TUFTELIN-INTERACTING PROTEIN 11-RELATED"/>
    <property type="match status" value="1"/>
</dbReference>
<evidence type="ECO:0000256" key="8">
    <source>
        <dbReference type="SAM" id="MobiDB-lite"/>
    </source>
</evidence>
<dbReference type="InterPro" id="IPR022783">
    <property type="entry name" value="GCFC_dom"/>
</dbReference>
<keyword evidence="4 7" id="KW-0747">Spliceosome</keyword>
<name>A0AAN9GH21_9CAEN</name>
<dbReference type="InterPro" id="IPR000467">
    <property type="entry name" value="G_patch_dom"/>
</dbReference>
<proteinExistence type="inferred from homology"/>
<comment type="subcellular location">
    <subcellularLocation>
        <location evidence="1 7">Nucleus</location>
    </subcellularLocation>
</comment>
<feature type="domain" description="G-patch" evidence="9">
    <location>
        <begin position="135"/>
        <end position="181"/>
    </location>
</feature>
<feature type="compositionally biased region" description="Basic and acidic residues" evidence="8">
    <location>
        <begin position="79"/>
        <end position="95"/>
    </location>
</feature>
<feature type="compositionally biased region" description="Pro residues" evidence="8">
    <location>
        <begin position="722"/>
        <end position="731"/>
    </location>
</feature>
<feature type="region of interest" description="Disordered" evidence="8">
    <location>
        <begin position="1"/>
        <end position="121"/>
    </location>
</feature>
<dbReference type="InterPro" id="IPR045211">
    <property type="entry name" value="TFP11/STIP/Ntr1"/>
</dbReference>
<feature type="region of interest" description="Disordered" evidence="8">
    <location>
        <begin position="714"/>
        <end position="746"/>
    </location>
</feature>
<evidence type="ECO:0000256" key="6">
    <source>
        <dbReference type="ARBA" id="ARBA00023242"/>
    </source>
</evidence>
<evidence type="ECO:0000256" key="2">
    <source>
        <dbReference type="ARBA" id="ARBA00010900"/>
    </source>
</evidence>
<dbReference type="InterPro" id="IPR022159">
    <property type="entry name" value="STIP/TFIP11_N"/>
</dbReference>
<dbReference type="SMART" id="SM00443">
    <property type="entry name" value="G_patch"/>
    <property type="match status" value="1"/>
</dbReference>
<evidence type="ECO:0000256" key="1">
    <source>
        <dbReference type="ARBA" id="ARBA00004123"/>
    </source>
</evidence>
<reference evidence="10 11" key="1">
    <citation type="submission" date="2024-02" db="EMBL/GenBank/DDBJ databases">
        <title>Chromosome-scale genome assembly of the rough periwinkle Littorina saxatilis.</title>
        <authorList>
            <person name="De Jode A."/>
            <person name="Faria R."/>
            <person name="Formenti G."/>
            <person name="Sims Y."/>
            <person name="Smith T.P."/>
            <person name="Tracey A."/>
            <person name="Wood J.M.D."/>
            <person name="Zagrodzka Z.B."/>
            <person name="Johannesson K."/>
            <person name="Butlin R.K."/>
            <person name="Leder E.H."/>
        </authorList>
    </citation>
    <scope>NUCLEOTIDE SEQUENCE [LARGE SCALE GENOMIC DNA]</scope>
    <source>
        <strain evidence="10">Snail1</strain>
        <tissue evidence="10">Muscle</tissue>
    </source>
</reference>
<feature type="compositionally biased region" description="Basic and acidic residues" evidence="8">
    <location>
        <begin position="1"/>
        <end position="11"/>
    </location>
</feature>
<evidence type="ECO:0000259" key="9">
    <source>
        <dbReference type="PROSITE" id="PS50174"/>
    </source>
</evidence>